<keyword evidence="5" id="KW-1185">Reference proteome</keyword>
<evidence type="ECO:0000256" key="1">
    <source>
        <dbReference type="ARBA" id="ARBA00022729"/>
    </source>
</evidence>
<accession>A0A8J4UYV8</accession>
<dbReference type="EMBL" id="AJWJ01000190">
    <property type="protein sequence ID" value="KAF2073665.1"/>
    <property type="molecule type" value="Genomic_DNA"/>
</dbReference>
<dbReference type="OrthoDB" id="17911at2759"/>
<reference evidence="4" key="1">
    <citation type="submission" date="2020-01" db="EMBL/GenBank/DDBJ databases">
        <title>Development of genomics and gene disruption for Polysphondylium violaceum indicates a role for the polyketide synthase stlB in stalk morphogenesis.</title>
        <authorList>
            <person name="Narita B."/>
            <person name="Kawabe Y."/>
            <person name="Kin K."/>
            <person name="Saito T."/>
            <person name="Gibbs R."/>
            <person name="Kuspa A."/>
            <person name="Muzny D."/>
            <person name="Queller D."/>
            <person name="Richards S."/>
            <person name="Strassman J."/>
            <person name="Sucgang R."/>
            <person name="Worley K."/>
            <person name="Schaap P."/>
        </authorList>
    </citation>
    <scope>NUCLEOTIDE SEQUENCE</scope>
    <source>
        <strain evidence="4">QSvi11</strain>
    </source>
</reference>
<proteinExistence type="predicted"/>
<name>A0A8J4UYV8_9MYCE</name>
<evidence type="ECO:0000313" key="5">
    <source>
        <dbReference type="Proteomes" id="UP000695562"/>
    </source>
</evidence>
<feature type="chain" id="PRO_5035258233" description="Chitin-binding type-4 domain-containing protein" evidence="2">
    <location>
        <begin position="20"/>
        <end position="246"/>
    </location>
</feature>
<feature type="signal peptide" evidence="2">
    <location>
        <begin position="1"/>
        <end position="19"/>
    </location>
</feature>
<dbReference type="InterPro" id="IPR004302">
    <property type="entry name" value="Cellulose/chitin-bd_N"/>
</dbReference>
<dbReference type="PANTHER" id="PTHR34823">
    <property type="entry name" value="GLCNAC-BINDING PROTEIN A"/>
    <property type="match status" value="1"/>
</dbReference>
<organism evidence="4 5">
    <name type="scientific">Polysphondylium violaceum</name>
    <dbReference type="NCBI Taxonomy" id="133409"/>
    <lineage>
        <taxon>Eukaryota</taxon>
        <taxon>Amoebozoa</taxon>
        <taxon>Evosea</taxon>
        <taxon>Eumycetozoa</taxon>
        <taxon>Dictyostelia</taxon>
        <taxon>Dictyosteliales</taxon>
        <taxon>Dictyosteliaceae</taxon>
        <taxon>Polysphondylium</taxon>
    </lineage>
</organism>
<dbReference type="InterPro" id="IPR014756">
    <property type="entry name" value="Ig_E-set"/>
</dbReference>
<protein>
    <recommendedName>
        <fullName evidence="3">Chitin-binding type-4 domain-containing protein</fullName>
    </recommendedName>
</protein>
<keyword evidence="1 2" id="KW-0732">Signal</keyword>
<dbReference type="Proteomes" id="UP000695562">
    <property type="component" value="Unassembled WGS sequence"/>
</dbReference>
<dbReference type="AlphaFoldDB" id="A0A8J4UYV8"/>
<sequence>MNKLFSLVFLIVCVSFTNGHGYGVGSLMSRQIKCTTSPSFSIWWPEDGSGIGDLGCKNAFQYVKAKTGSADAARYQFVQKNEYSVLIPNYAAGYSALTAAVPKSLCSAGAVSAGGQFGDKSGMSIPNTWLLNKITVPSTSASSKNVTFEFCATAAHNPSYWEFYVTKSGFNIKTQNLTWNDLTLIQSTPNTPAVTNTAANCESSKAYKIPITLPARYQGATLLVRWQRIDSVGECFINCSDFIFSV</sequence>
<feature type="domain" description="Chitin-binding type-4" evidence="3">
    <location>
        <begin position="28"/>
        <end position="242"/>
    </location>
</feature>
<comment type="caution">
    <text evidence="4">The sequence shown here is derived from an EMBL/GenBank/DDBJ whole genome shotgun (WGS) entry which is preliminary data.</text>
</comment>
<dbReference type="SUPFAM" id="SSF81296">
    <property type="entry name" value="E set domains"/>
    <property type="match status" value="1"/>
</dbReference>
<gene>
    <name evidence="4" type="ORF">CYY_005015</name>
</gene>
<dbReference type="Pfam" id="PF03067">
    <property type="entry name" value="LPMO_10"/>
    <property type="match status" value="1"/>
</dbReference>
<dbReference type="PANTHER" id="PTHR34823:SF1">
    <property type="entry name" value="CHITIN-BINDING TYPE-4 DOMAIN-CONTAINING PROTEIN"/>
    <property type="match status" value="1"/>
</dbReference>
<dbReference type="Gene3D" id="2.70.50.50">
    <property type="entry name" value="chitin-binding protein cbp21"/>
    <property type="match status" value="1"/>
</dbReference>
<evidence type="ECO:0000259" key="3">
    <source>
        <dbReference type="Pfam" id="PF03067"/>
    </source>
</evidence>
<dbReference type="InterPro" id="IPR051024">
    <property type="entry name" value="GlcNAc_Chitin_IntDeg"/>
</dbReference>
<evidence type="ECO:0000256" key="2">
    <source>
        <dbReference type="SAM" id="SignalP"/>
    </source>
</evidence>
<evidence type="ECO:0000313" key="4">
    <source>
        <dbReference type="EMBL" id="KAF2073665.1"/>
    </source>
</evidence>